<dbReference type="SUPFAM" id="SSF48726">
    <property type="entry name" value="Immunoglobulin"/>
    <property type="match status" value="2"/>
</dbReference>
<reference evidence="8" key="3">
    <citation type="submission" date="2025-09" db="UniProtKB">
        <authorList>
            <consortium name="Ensembl"/>
        </authorList>
    </citation>
    <scope>IDENTIFICATION</scope>
</reference>
<keyword evidence="3 5" id="KW-0472">Membrane</keyword>
<dbReference type="InterPro" id="IPR007110">
    <property type="entry name" value="Ig-like_dom"/>
</dbReference>
<reference evidence="8" key="2">
    <citation type="submission" date="2025-08" db="UniProtKB">
        <authorList>
            <consortium name="Ensembl"/>
        </authorList>
    </citation>
    <scope>IDENTIFICATION</scope>
</reference>
<evidence type="ECO:0000256" key="6">
    <source>
        <dbReference type="SAM" id="SignalP"/>
    </source>
</evidence>
<dbReference type="GO" id="GO:0016020">
    <property type="term" value="C:membrane"/>
    <property type="evidence" value="ECO:0007669"/>
    <property type="project" value="UniProtKB-SubCell"/>
</dbReference>
<dbReference type="GeneTree" id="ENSGT00940000170627"/>
<dbReference type="CDD" id="cd00096">
    <property type="entry name" value="Ig"/>
    <property type="match status" value="1"/>
</dbReference>
<evidence type="ECO:0000256" key="5">
    <source>
        <dbReference type="SAM" id="Phobius"/>
    </source>
</evidence>
<sequence length="222" mass="24453">MACFAASLGVIFLLGFIDISATKDICELYAAVGQQSLTLPFVYERLVNSHLVKWTHNSTLIFYREQGKVSVGKPQDISATGSLFLKNLLFSSAGTYQAEVLYPNGTLAKMWTGRLCMMDKVSKPRLSYVCDFKFNAVNLNCDVVRPQGLVFSWTLDGKTLTSETRPTLSISLTQLKGEGSFMCTAANKASKEISDIVRLYHSFCIVAGHIVLLAVVLSQNIM</sequence>
<dbReference type="PANTHER" id="PTHR12080">
    <property type="entry name" value="SIGNALING LYMPHOCYTIC ACTIVATION MOLECULE"/>
    <property type="match status" value="1"/>
</dbReference>
<evidence type="ECO:0000313" key="8">
    <source>
        <dbReference type="Ensembl" id="ENSAPEP00000011811.1"/>
    </source>
</evidence>
<keyword evidence="9" id="KW-1185">Reference proteome</keyword>
<organism evidence="8 9">
    <name type="scientific">Amphiprion percula</name>
    <name type="common">Orange clownfish</name>
    <name type="synonym">Lutjanus percula</name>
    <dbReference type="NCBI Taxonomy" id="161767"/>
    <lineage>
        <taxon>Eukaryota</taxon>
        <taxon>Metazoa</taxon>
        <taxon>Chordata</taxon>
        <taxon>Craniata</taxon>
        <taxon>Vertebrata</taxon>
        <taxon>Euteleostomi</taxon>
        <taxon>Actinopterygii</taxon>
        <taxon>Neopterygii</taxon>
        <taxon>Teleostei</taxon>
        <taxon>Neoteleostei</taxon>
        <taxon>Acanthomorphata</taxon>
        <taxon>Ovalentaria</taxon>
        <taxon>Pomacentridae</taxon>
        <taxon>Amphiprion</taxon>
    </lineage>
</organism>
<name>A0A3P8SI41_AMPPE</name>
<dbReference type="InterPro" id="IPR015631">
    <property type="entry name" value="CD2/SLAM_rcpt"/>
</dbReference>
<dbReference type="GO" id="GO:0005911">
    <property type="term" value="C:cell-cell junction"/>
    <property type="evidence" value="ECO:0007669"/>
    <property type="project" value="TreeGrafter"/>
</dbReference>
<dbReference type="STRING" id="161767.ENSAPEP00000011811"/>
<evidence type="ECO:0000256" key="4">
    <source>
        <dbReference type="ARBA" id="ARBA00023180"/>
    </source>
</evidence>
<evidence type="ECO:0000256" key="2">
    <source>
        <dbReference type="ARBA" id="ARBA00022729"/>
    </source>
</evidence>
<dbReference type="Gene3D" id="2.60.40.10">
    <property type="entry name" value="Immunoglobulins"/>
    <property type="match status" value="2"/>
</dbReference>
<feature type="signal peptide" evidence="6">
    <location>
        <begin position="1"/>
        <end position="21"/>
    </location>
</feature>
<dbReference type="OMA" id="GPRNHRS"/>
<dbReference type="PANTHER" id="PTHR12080:SF59">
    <property type="entry name" value="HEPATIC AND GLIAL CELL ADHESION MOLECULE"/>
    <property type="match status" value="1"/>
</dbReference>
<feature type="domain" description="Ig-like" evidence="7">
    <location>
        <begin position="124"/>
        <end position="194"/>
    </location>
</feature>
<evidence type="ECO:0000256" key="1">
    <source>
        <dbReference type="ARBA" id="ARBA00004370"/>
    </source>
</evidence>
<proteinExistence type="predicted"/>
<dbReference type="InterPro" id="IPR036179">
    <property type="entry name" value="Ig-like_dom_sf"/>
</dbReference>
<keyword evidence="4" id="KW-0325">Glycoprotein</keyword>
<comment type="subcellular location">
    <subcellularLocation>
        <location evidence="1">Membrane</location>
    </subcellularLocation>
</comment>
<evidence type="ECO:0000256" key="3">
    <source>
        <dbReference type="ARBA" id="ARBA00023136"/>
    </source>
</evidence>
<dbReference type="Ensembl" id="ENSAPET00000012122.1">
    <property type="protein sequence ID" value="ENSAPEP00000011811.1"/>
    <property type="gene ID" value="ENSAPEG00000008433.1"/>
</dbReference>
<keyword evidence="5" id="KW-0812">Transmembrane</keyword>
<dbReference type="PROSITE" id="PS50835">
    <property type="entry name" value="IG_LIKE"/>
    <property type="match status" value="1"/>
</dbReference>
<accession>A0A3P8SI41</accession>
<keyword evidence="2 6" id="KW-0732">Signal</keyword>
<feature type="chain" id="PRO_5018007134" description="Ig-like domain-containing protein" evidence="6">
    <location>
        <begin position="22"/>
        <end position="222"/>
    </location>
</feature>
<dbReference type="AlphaFoldDB" id="A0A3P8SI41"/>
<evidence type="ECO:0000259" key="7">
    <source>
        <dbReference type="PROSITE" id="PS50835"/>
    </source>
</evidence>
<dbReference type="Proteomes" id="UP000265080">
    <property type="component" value="Chromosome 4"/>
</dbReference>
<dbReference type="InterPro" id="IPR013783">
    <property type="entry name" value="Ig-like_fold"/>
</dbReference>
<feature type="transmembrane region" description="Helical" evidence="5">
    <location>
        <begin position="199"/>
        <end position="217"/>
    </location>
</feature>
<evidence type="ECO:0000313" key="9">
    <source>
        <dbReference type="Proteomes" id="UP000265080"/>
    </source>
</evidence>
<protein>
    <recommendedName>
        <fullName evidence="7">Ig-like domain-containing protein</fullName>
    </recommendedName>
</protein>
<reference evidence="8 9" key="1">
    <citation type="submission" date="2018-03" db="EMBL/GenBank/DDBJ databases">
        <title>Finding Nemo's genes: A chromosome-scale reference assembly of the genome of the orange clownfish Amphiprion percula.</title>
        <authorList>
            <person name="Lehmann R."/>
        </authorList>
    </citation>
    <scope>NUCLEOTIDE SEQUENCE</scope>
</reference>
<keyword evidence="5" id="KW-1133">Transmembrane helix</keyword>